<evidence type="ECO:0000313" key="2">
    <source>
        <dbReference type="EMBL" id="MED6291361.1"/>
    </source>
</evidence>
<dbReference type="SUPFAM" id="SSF55874">
    <property type="entry name" value="ATPase domain of HSP90 chaperone/DNA topoisomerase II/histidine kinase"/>
    <property type="match status" value="1"/>
</dbReference>
<feature type="domain" description="SMCHD1 ribosomal S5" evidence="1">
    <location>
        <begin position="367"/>
        <end position="458"/>
    </location>
</feature>
<protein>
    <recommendedName>
        <fullName evidence="1">SMCHD1 ribosomal S5 domain-containing protein</fullName>
    </recommendedName>
</protein>
<accession>A0ABU7EX49</accession>
<name>A0ABU7EX49_9TELE</name>
<evidence type="ECO:0000259" key="1">
    <source>
        <dbReference type="Pfam" id="PF22899"/>
    </source>
</evidence>
<reference evidence="2 3" key="1">
    <citation type="submission" date="2021-06" db="EMBL/GenBank/DDBJ databases">
        <authorList>
            <person name="Palmer J.M."/>
        </authorList>
    </citation>
    <scope>NUCLEOTIDE SEQUENCE [LARGE SCALE GENOMIC DNA]</scope>
    <source>
        <strain evidence="2 3">CL_MEX2019</strain>
        <tissue evidence="2">Muscle</tissue>
    </source>
</reference>
<organism evidence="2 3">
    <name type="scientific">Characodon lateralis</name>
    <dbReference type="NCBI Taxonomy" id="208331"/>
    <lineage>
        <taxon>Eukaryota</taxon>
        <taxon>Metazoa</taxon>
        <taxon>Chordata</taxon>
        <taxon>Craniata</taxon>
        <taxon>Vertebrata</taxon>
        <taxon>Euteleostomi</taxon>
        <taxon>Actinopterygii</taxon>
        <taxon>Neopterygii</taxon>
        <taxon>Teleostei</taxon>
        <taxon>Neoteleostei</taxon>
        <taxon>Acanthomorphata</taxon>
        <taxon>Ovalentaria</taxon>
        <taxon>Atherinomorphae</taxon>
        <taxon>Cyprinodontiformes</taxon>
        <taxon>Goodeidae</taxon>
        <taxon>Characodon</taxon>
    </lineage>
</organism>
<dbReference type="Pfam" id="PF22899">
    <property type="entry name" value="SMCHD1_S5"/>
    <property type="match status" value="1"/>
</dbReference>
<dbReference type="PANTHER" id="PTHR22640">
    <property type="entry name" value="STRUCTURAL MAINTENANCE OF CHROMOSOMES FLEXIBLE HINGE DOMAIN-CONTAINING PROTEIN 1"/>
    <property type="match status" value="1"/>
</dbReference>
<comment type="caution">
    <text evidence="2">The sequence shown here is derived from an EMBL/GenBank/DDBJ whole genome shotgun (WGS) entry which is preliminary data.</text>
</comment>
<dbReference type="EMBL" id="JAHUTJ010067921">
    <property type="protein sequence ID" value="MED6291361.1"/>
    <property type="molecule type" value="Genomic_DNA"/>
</dbReference>
<dbReference type="Proteomes" id="UP001352852">
    <property type="component" value="Unassembled WGS sequence"/>
</dbReference>
<keyword evidence="3" id="KW-1185">Reference proteome</keyword>
<evidence type="ECO:0000313" key="3">
    <source>
        <dbReference type="Proteomes" id="UP001352852"/>
    </source>
</evidence>
<dbReference type="InterPro" id="IPR055109">
    <property type="entry name" value="SMCHD1_S5"/>
</dbReference>
<dbReference type="InterPro" id="IPR036890">
    <property type="entry name" value="HATPase_C_sf"/>
</dbReference>
<dbReference type="PANTHER" id="PTHR22640:SF2">
    <property type="entry name" value="STRUCTURAL MAINTENANCE OF CHROMOSOMES FLEXIBLE HINGE DOMAIN-CONTAINING PROTEIN 1"/>
    <property type="match status" value="1"/>
</dbReference>
<gene>
    <name evidence="2" type="ORF">CHARACLAT_022738</name>
</gene>
<dbReference type="InterPro" id="IPR038892">
    <property type="entry name" value="SMCHD1"/>
</dbReference>
<sequence>MINVYDCRFENQQVFKKTLKTNGLDLDGFLRLVNKEFAVPSDQRFVLVTTDRTVVNDGKYKELQDGSTLYLLQNKDQVLPVATEENINFVPHYNTLIESGTFEYFAEGQKSLPCALAELVDNALWATAKNTGVRTIEIQLLFDRTFGKPTVVVLDNGCGMTSKQLNNWAVYRLSKFMRENSTFESERDAYVHPEPVPRSLNSDISYFGVGGKQAAFHIGDSVRMITKPINSPDVHELVLSKEEFQKKEQNKEDVFKGTILNRKPGDYSHVTSSERFLQEVIKEETGKDSFTAVVITGVCPEHIKYLKQDFSEWTRQLAHIYHYYIHGTNGNHKTDNSLRSNVIPQIDILVTLRDKPSYSMNLRKVEDDMQTLYINSAVDTFEFKVKTSEGGTVDGVLRYHPFLYDKETYPKDLNVLQAPVEEDDDENESGTMNQARGKRDIFECFWNGRLIPYTTVSE</sequence>
<dbReference type="Pfam" id="PF13589">
    <property type="entry name" value="HATPase_c_3"/>
    <property type="match status" value="1"/>
</dbReference>
<dbReference type="Gene3D" id="3.30.565.10">
    <property type="entry name" value="Histidine kinase-like ATPase, C-terminal domain"/>
    <property type="match status" value="1"/>
</dbReference>
<proteinExistence type="predicted"/>